<dbReference type="SUPFAM" id="SSF55874">
    <property type="entry name" value="ATPase domain of HSP90 chaperone/DNA topoisomerase II/histidine kinase"/>
    <property type="match status" value="1"/>
</dbReference>
<dbReference type="SMART" id="SM00331">
    <property type="entry name" value="PP2C_SIG"/>
    <property type="match status" value="1"/>
</dbReference>
<keyword evidence="3" id="KW-1185">Reference proteome</keyword>
<evidence type="ECO:0000313" key="3">
    <source>
        <dbReference type="Proteomes" id="UP000612585"/>
    </source>
</evidence>
<gene>
    <name evidence="2" type="ORF">Vau01_041870</name>
</gene>
<dbReference type="EMBL" id="BOPG01000025">
    <property type="protein sequence ID" value="GIJ56671.1"/>
    <property type="molecule type" value="Genomic_DNA"/>
</dbReference>
<dbReference type="Gene3D" id="3.30.565.10">
    <property type="entry name" value="Histidine kinase-like ATPase, C-terminal domain"/>
    <property type="match status" value="1"/>
</dbReference>
<accession>A0A8J3Z384</accession>
<organism evidence="2 3">
    <name type="scientific">Virgisporangium aurantiacum</name>
    <dbReference type="NCBI Taxonomy" id="175570"/>
    <lineage>
        <taxon>Bacteria</taxon>
        <taxon>Bacillati</taxon>
        <taxon>Actinomycetota</taxon>
        <taxon>Actinomycetes</taxon>
        <taxon>Micromonosporales</taxon>
        <taxon>Micromonosporaceae</taxon>
        <taxon>Virgisporangium</taxon>
    </lineage>
</organism>
<dbReference type="Gene3D" id="3.60.40.10">
    <property type="entry name" value="PPM-type phosphatase domain"/>
    <property type="match status" value="1"/>
</dbReference>
<feature type="domain" description="PPM-type phosphatase" evidence="1">
    <location>
        <begin position="163"/>
        <end position="351"/>
    </location>
</feature>
<dbReference type="Pfam" id="PF07228">
    <property type="entry name" value="SpoIIE"/>
    <property type="match status" value="1"/>
</dbReference>
<dbReference type="PANTHER" id="PTHR35801">
    <property type="entry name" value="PHOSPHOSERINE PHOSPHATASE RSBX"/>
    <property type="match status" value="1"/>
</dbReference>
<evidence type="ECO:0000259" key="1">
    <source>
        <dbReference type="SMART" id="SM00331"/>
    </source>
</evidence>
<name>A0A8J3Z384_9ACTN</name>
<reference evidence="2" key="1">
    <citation type="submission" date="2021-01" db="EMBL/GenBank/DDBJ databases">
        <title>Whole genome shotgun sequence of Virgisporangium aurantiacum NBRC 16421.</title>
        <authorList>
            <person name="Komaki H."/>
            <person name="Tamura T."/>
        </authorList>
    </citation>
    <scope>NUCLEOTIDE SEQUENCE</scope>
    <source>
        <strain evidence="2">NBRC 16421</strain>
    </source>
</reference>
<dbReference type="Pfam" id="PF13581">
    <property type="entry name" value="HATPase_c_2"/>
    <property type="match status" value="1"/>
</dbReference>
<sequence>MGPLTGPSPEDAATAAGIPEDVGWFRIDEAAAAGTARRAAADAGRRLGFPESRLGELSIAATELATNLARHAVDGRLLVRYLRRGGAGGVLLVAVDSGPGMADLAASGRDGHSTSGTLGIGLGAVRRLATRSDGYSLPGRGTVIAAEFWPRAAAGSGDDVAGNVDGIVRPMTGEKIAGDAYAVRHTAAGPLLLLSDGLGHGPLAAAASAAAVAAFHGAPDASPAAVVDHLHRRMSHTRGAAIGVAALDRAAGTVRFAGLGNIAAHVVRPGERRQLVSLPGIVGHQRRTVREFSYDLAADAAVVLHSDGLVDRWRVDDYPGLLDHRAITVAATLLRDAGTRRDDAGVIVAAPAAEPT</sequence>
<dbReference type="AlphaFoldDB" id="A0A8J3Z384"/>
<dbReference type="InterPro" id="IPR001932">
    <property type="entry name" value="PPM-type_phosphatase-like_dom"/>
</dbReference>
<comment type="caution">
    <text evidence="2">The sequence shown here is derived from an EMBL/GenBank/DDBJ whole genome shotgun (WGS) entry which is preliminary data.</text>
</comment>
<evidence type="ECO:0000313" key="2">
    <source>
        <dbReference type="EMBL" id="GIJ56671.1"/>
    </source>
</evidence>
<dbReference type="Proteomes" id="UP000612585">
    <property type="component" value="Unassembled WGS sequence"/>
</dbReference>
<dbReference type="SUPFAM" id="SSF81606">
    <property type="entry name" value="PP2C-like"/>
    <property type="match status" value="1"/>
</dbReference>
<dbReference type="PANTHER" id="PTHR35801:SF1">
    <property type="entry name" value="PHOSPHOSERINE PHOSPHATASE RSBX"/>
    <property type="match status" value="1"/>
</dbReference>
<dbReference type="InterPro" id="IPR003594">
    <property type="entry name" value="HATPase_dom"/>
</dbReference>
<protein>
    <recommendedName>
        <fullName evidence="1">PPM-type phosphatase domain-containing protein</fullName>
    </recommendedName>
</protein>
<dbReference type="InterPro" id="IPR039248">
    <property type="entry name" value="Ptase_RsbX"/>
</dbReference>
<dbReference type="InterPro" id="IPR036890">
    <property type="entry name" value="HATPase_C_sf"/>
</dbReference>
<dbReference type="RefSeq" id="WP_203995410.1">
    <property type="nucleotide sequence ID" value="NZ_BOPG01000025.1"/>
</dbReference>
<proteinExistence type="predicted"/>
<dbReference type="InterPro" id="IPR036457">
    <property type="entry name" value="PPM-type-like_dom_sf"/>
</dbReference>